<organism evidence="2 3">
    <name type="scientific">Hydnomerulius pinastri MD-312</name>
    <dbReference type="NCBI Taxonomy" id="994086"/>
    <lineage>
        <taxon>Eukaryota</taxon>
        <taxon>Fungi</taxon>
        <taxon>Dikarya</taxon>
        <taxon>Basidiomycota</taxon>
        <taxon>Agaricomycotina</taxon>
        <taxon>Agaricomycetes</taxon>
        <taxon>Agaricomycetidae</taxon>
        <taxon>Boletales</taxon>
        <taxon>Boletales incertae sedis</taxon>
        <taxon>Leucogyrophana</taxon>
    </lineage>
</organism>
<dbReference type="EMBL" id="KN839860">
    <property type="protein sequence ID" value="KIJ61775.1"/>
    <property type="molecule type" value="Genomic_DNA"/>
</dbReference>
<gene>
    <name evidence="2" type="ORF">HYDPIDRAFT_115605</name>
</gene>
<dbReference type="OrthoDB" id="2756263at2759"/>
<dbReference type="AlphaFoldDB" id="A0A0C9VUQ2"/>
<accession>A0A0C9VUQ2</accession>
<evidence type="ECO:0000313" key="3">
    <source>
        <dbReference type="Proteomes" id="UP000053820"/>
    </source>
</evidence>
<dbReference type="HOGENOM" id="CLU_400635_0_0_1"/>
<keyword evidence="3" id="KW-1185">Reference proteome</keyword>
<dbReference type="Proteomes" id="UP000053820">
    <property type="component" value="Unassembled WGS sequence"/>
</dbReference>
<reference evidence="2 3" key="1">
    <citation type="submission" date="2014-04" db="EMBL/GenBank/DDBJ databases">
        <title>Evolutionary Origins and Diversification of the Mycorrhizal Mutualists.</title>
        <authorList>
            <consortium name="DOE Joint Genome Institute"/>
            <consortium name="Mycorrhizal Genomics Consortium"/>
            <person name="Kohler A."/>
            <person name="Kuo A."/>
            <person name="Nagy L.G."/>
            <person name="Floudas D."/>
            <person name="Copeland A."/>
            <person name="Barry K.W."/>
            <person name="Cichocki N."/>
            <person name="Veneault-Fourrey C."/>
            <person name="LaButti K."/>
            <person name="Lindquist E.A."/>
            <person name="Lipzen A."/>
            <person name="Lundell T."/>
            <person name="Morin E."/>
            <person name="Murat C."/>
            <person name="Riley R."/>
            <person name="Ohm R."/>
            <person name="Sun H."/>
            <person name="Tunlid A."/>
            <person name="Henrissat B."/>
            <person name="Grigoriev I.V."/>
            <person name="Hibbett D.S."/>
            <person name="Martin F."/>
        </authorList>
    </citation>
    <scope>NUCLEOTIDE SEQUENCE [LARGE SCALE GENOMIC DNA]</scope>
    <source>
        <strain evidence="2 3">MD-312</strain>
    </source>
</reference>
<name>A0A0C9VUQ2_9AGAM</name>
<feature type="region of interest" description="Disordered" evidence="1">
    <location>
        <begin position="1"/>
        <end position="37"/>
    </location>
</feature>
<protein>
    <submittedName>
        <fullName evidence="2">Unplaced genomic scaffold scaffold_26, whole genome shotgun sequence</fullName>
    </submittedName>
</protein>
<proteinExistence type="predicted"/>
<sequence>MPGPGSKSKGKGKGKLKGGSTDAQKAAKNEPKNTTPIQCLTLEEDEISRCGQPATEGYPKPERCRVHHGQYRTMYKKYKDASKVVDEIKQGAELPTKDQINRYSDLHAALEKARWVRKYVEALRVERAGRDLHARRFFLKVDDGHKFRLKLLHKLMVKAVEALDGLQARAYELYIPGSPLHNMVSPIQTKAGPDASEGTRSTEEIVEISQSTTLLHELTNKLGQRLLAPPPSAGTGEEDLIDIELRAQKQSIAAALEPFFDIKLFASLYPDVSQSESAKSALQTSFFIYQQYARRIIFHQPVLFMKALDKVSFKDLILSDEFSFEDLFRFFELFMDTLGFPISWFKDAVLDALAMSRHGTAANVGSVENRFQLLGGWVFNRAHTASMSNEAWWRLLKILEPPANMENRFVRLCNNFDDLIGFLSFAALGLVPTPMFCKSRPDLLDAGLSRNHLSLSGVVVTDMISISRPSQMCGPMPTTSTRKARKRDHIVWAEIESRSYMFGAIKNEPDTFTDAFLRELRARPDLFQVVTRSETDPGHKVETFGSGPSEALPNMRGRMFEAPRFPIPTAGSGEWEVQRSAFDVLYGTGKEIQGYLTILSRDLKGWFFRFKKFPVKYFVILDTEPNRDHAILARNVSWAALLAGGYGEGEYDLRKYAVASDKLFQKCANERLGWMPKDFEWGMTKMEDQL</sequence>
<evidence type="ECO:0000256" key="1">
    <source>
        <dbReference type="SAM" id="MobiDB-lite"/>
    </source>
</evidence>
<evidence type="ECO:0000313" key="2">
    <source>
        <dbReference type="EMBL" id="KIJ61775.1"/>
    </source>
</evidence>